<organism evidence="2 3">
    <name type="scientific">Laetiporus sulphureus 93-53</name>
    <dbReference type="NCBI Taxonomy" id="1314785"/>
    <lineage>
        <taxon>Eukaryota</taxon>
        <taxon>Fungi</taxon>
        <taxon>Dikarya</taxon>
        <taxon>Basidiomycota</taxon>
        <taxon>Agaricomycotina</taxon>
        <taxon>Agaricomycetes</taxon>
        <taxon>Polyporales</taxon>
        <taxon>Laetiporus</taxon>
    </lineage>
</organism>
<dbReference type="AlphaFoldDB" id="A0A165DQQ9"/>
<feature type="compositionally biased region" description="Pro residues" evidence="1">
    <location>
        <begin position="136"/>
        <end position="153"/>
    </location>
</feature>
<evidence type="ECO:0000256" key="1">
    <source>
        <dbReference type="SAM" id="MobiDB-lite"/>
    </source>
</evidence>
<name>A0A165DQQ9_9APHY</name>
<evidence type="ECO:0000313" key="3">
    <source>
        <dbReference type="Proteomes" id="UP000076871"/>
    </source>
</evidence>
<evidence type="ECO:0000313" key="2">
    <source>
        <dbReference type="EMBL" id="KZT05418.1"/>
    </source>
</evidence>
<feature type="region of interest" description="Disordered" evidence="1">
    <location>
        <begin position="100"/>
        <end position="158"/>
    </location>
</feature>
<feature type="region of interest" description="Disordered" evidence="1">
    <location>
        <begin position="1"/>
        <end position="25"/>
    </location>
</feature>
<feature type="region of interest" description="Disordered" evidence="1">
    <location>
        <begin position="55"/>
        <end position="78"/>
    </location>
</feature>
<dbReference type="EMBL" id="KV427630">
    <property type="protein sequence ID" value="KZT05418.1"/>
    <property type="molecule type" value="Genomic_DNA"/>
</dbReference>
<protein>
    <submittedName>
        <fullName evidence="2">Uncharacterized protein</fullName>
    </submittedName>
</protein>
<dbReference type="GeneID" id="63829742"/>
<accession>A0A165DQQ9</accession>
<reference evidence="2 3" key="1">
    <citation type="journal article" date="2016" name="Mol. Biol. Evol.">
        <title>Comparative Genomics of Early-Diverging Mushroom-Forming Fungi Provides Insights into the Origins of Lignocellulose Decay Capabilities.</title>
        <authorList>
            <person name="Nagy L.G."/>
            <person name="Riley R."/>
            <person name="Tritt A."/>
            <person name="Adam C."/>
            <person name="Daum C."/>
            <person name="Floudas D."/>
            <person name="Sun H."/>
            <person name="Yadav J.S."/>
            <person name="Pangilinan J."/>
            <person name="Larsson K.H."/>
            <person name="Matsuura K."/>
            <person name="Barry K."/>
            <person name="Labutti K."/>
            <person name="Kuo R."/>
            <person name="Ohm R.A."/>
            <person name="Bhattacharya S.S."/>
            <person name="Shirouzu T."/>
            <person name="Yoshinaga Y."/>
            <person name="Martin F.M."/>
            <person name="Grigoriev I.V."/>
            <person name="Hibbett D.S."/>
        </authorList>
    </citation>
    <scope>NUCLEOTIDE SEQUENCE [LARGE SCALE GENOMIC DNA]</scope>
    <source>
        <strain evidence="2 3">93-53</strain>
    </source>
</reference>
<dbReference type="InParanoid" id="A0A165DQQ9"/>
<feature type="compositionally biased region" description="Low complexity" evidence="1">
    <location>
        <begin position="9"/>
        <end position="21"/>
    </location>
</feature>
<gene>
    <name evidence="2" type="ORF">LAESUDRAFT_760290</name>
</gene>
<dbReference type="RefSeq" id="XP_040763158.1">
    <property type="nucleotide sequence ID" value="XM_040912714.1"/>
</dbReference>
<dbReference type="Proteomes" id="UP000076871">
    <property type="component" value="Unassembled WGS sequence"/>
</dbReference>
<keyword evidence="3" id="KW-1185">Reference proteome</keyword>
<sequence length="344" mass="36504">MDLEPQPPSSSASAGGSSSSSTELVHTDYTPKLTLAAVFLVIGHAERMHQRNTDLDDLHKQQPTPVLSPPPTTGPDLTAALQDLRSALDARLDALESRMATVAAPPSQVKAPPPSKPQVRGTPKKRSYAAAAAPSRPAPPVTTLNPPTPPKAPGPKHAPEPLRYVVRFAGPAPAHLLQTPPVQLVSDVNAALAAVLTALAAYPSSSGNIVLAFPATTSYCRIDEHLPTIRNALRLNPDHHISRNVKWSRVLLGNVSTRAAPGGAVHSTLALSDELVKNPALARLHLTQPPCWARRPEQIDGAHSSVVLGFEDLDGSILTTLLRTPLFAFGAPVTTSRWRDKPCL</sequence>
<proteinExistence type="predicted"/>
<dbReference type="OrthoDB" id="3270591at2759"/>